<reference evidence="1" key="1">
    <citation type="journal article" date="2005" name="J. Mol. Evol.">
        <title>Sequence, transcription activity, and evolutionary origin of the R-body coding plasmid pKAP298 from the intracellular parasitic bacterium Caedibacter taeniospiralis.</title>
        <authorList>
            <person name="Jeblick J."/>
            <person name="Kusch J."/>
        </authorList>
    </citation>
    <scope>NUCLEOTIDE SEQUENCE</scope>
    <source>
        <plasmid evidence="1">pKAP298</plasmid>
    </source>
</reference>
<proteinExistence type="predicted"/>
<evidence type="ECO:0000313" key="1">
    <source>
        <dbReference type="EMBL" id="AAR87093.1"/>
    </source>
</evidence>
<geneLocation type="plasmid" evidence="1">
    <name>pKAP298</name>
</geneLocation>
<dbReference type="AlphaFoldDB" id="Q6TFG6"/>
<keyword evidence="1" id="KW-0614">Plasmid</keyword>
<name>Q6TFG6_CAETA</name>
<dbReference type="RefSeq" id="WP_011178444.1">
    <property type="nucleotide sequence ID" value="NC_005915.1"/>
</dbReference>
<protein>
    <submittedName>
        <fullName evidence="1">Uncharacterized protein</fullName>
    </submittedName>
</protein>
<accession>Q6TFG6</accession>
<organism evidence="1">
    <name type="scientific">Caedibacter taeniospiralis</name>
    <dbReference type="NCBI Taxonomy" id="28907"/>
    <lineage>
        <taxon>Bacteria</taxon>
        <taxon>Pseudomonadati</taxon>
        <taxon>Pseudomonadota</taxon>
        <taxon>Gammaproteobacteria</taxon>
        <taxon>Thiotrichales</taxon>
        <taxon>Fastidiosibacteraceae</taxon>
        <taxon>Caedibacter</taxon>
    </lineage>
</organism>
<dbReference type="EMBL" id="AY422720">
    <property type="protein sequence ID" value="AAR87093.1"/>
    <property type="molecule type" value="Genomic_DNA"/>
</dbReference>
<sequence length="49" mass="5508">MLILQSSALLKRLGIRDYEDLAKDFQMILQKSNQANQSDNLNITDAGGR</sequence>